<evidence type="ECO:0000313" key="2">
    <source>
        <dbReference type="EMBL" id="GBL83367.1"/>
    </source>
</evidence>
<name>A0A4Y2AV15_ARAVE</name>
<dbReference type="InterPro" id="IPR004875">
    <property type="entry name" value="DDE_SF_endonuclease_dom"/>
</dbReference>
<dbReference type="GO" id="GO:0003677">
    <property type="term" value="F:DNA binding"/>
    <property type="evidence" value="ECO:0007669"/>
    <property type="project" value="TreeGrafter"/>
</dbReference>
<dbReference type="PANTHER" id="PTHR19303:SF73">
    <property type="entry name" value="PROTEIN PDC2"/>
    <property type="match status" value="1"/>
</dbReference>
<feature type="domain" description="DDE-1" evidence="1">
    <location>
        <begin position="62"/>
        <end position="178"/>
    </location>
</feature>
<dbReference type="GO" id="GO:0005634">
    <property type="term" value="C:nucleus"/>
    <property type="evidence" value="ECO:0007669"/>
    <property type="project" value="TreeGrafter"/>
</dbReference>
<evidence type="ECO:0000259" key="1">
    <source>
        <dbReference type="Pfam" id="PF03184"/>
    </source>
</evidence>
<dbReference type="AlphaFoldDB" id="A0A4Y2AV15"/>
<reference evidence="2 3" key="1">
    <citation type="journal article" date="2019" name="Sci. Rep.">
        <title>Orb-weaving spider Araneus ventricosus genome elucidates the spidroin gene catalogue.</title>
        <authorList>
            <person name="Kono N."/>
            <person name="Nakamura H."/>
            <person name="Ohtoshi R."/>
            <person name="Moran D.A.P."/>
            <person name="Shinohara A."/>
            <person name="Yoshida Y."/>
            <person name="Fujiwara M."/>
            <person name="Mori M."/>
            <person name="Tomita M."/>
            <person name="Arakawa K."/>
        </authorList>
    </citation>
    <scope>NUCLEOTIDE SEQUENCE [LARGE SCALE GENOMIC DNA]</scope>
</reference>
<dbReference type="PANTHER" id="PTHR19303">
    <property type="entry name" value="TRANSPOSON"/>
    <property type="match status" value="1"/>
</dbReference>
<dbReference type="EMBL" id="BGPR01000032">
    <property type="protein sequence ID" value="GBL83367.1"/>
    <property type="molecule type" value="Genomic_DNA"/>
</dbReference>
<comment type="caution">
    <text evidence="2">The sequence shown here is derived from an EMBL/GenBank/DDBJ whole genome shotgun (WGS) entry which is preliminary data.</text>
</comment>
<dbReference type="OrthoDB" id="6157693at2759"/>
<evidence type="ECO:0000313" key="3">
    <source>
        <dbReference type="Proteomes" id="UP000499080"/>
    </source>
</evidence>
<dbReference type="InterPro" id="IPR050863">
    <property type="entry name" value="CenT-Element_Derived"/>
</dbReference>
<sequence>MSSDIEAGTSFIAKLQDFIVKEKLTAYQIYNCDETGLYWRALPTKTLAAENEAVAPGRKNMKDRVTILRCANASGSHRVKLTSVGNSKNPCCFKNINKTALLVHYMHQESTWMNSSLFSKCFHDCFATEVKKNLKKLKLKKDILLMDNSPAQPDVETLKAENITCIFMPPNTTSILQTIYETAL</sequence>
<dbReference type="Proteomes" id="UP000499080">
    <property type="component" value="Unassembled WGS sequence"/>
</dbReference>
<proteinExistence type="predicted"/>
<protein>
    <submittedName>
        <fullName evidence="2">Jerky-like</fullName>
    </submittedName>
</protein>
<dbReference type="Pfam" id="PF03184">
    <property type="entry name" value="DDE_1"/>
    <property type="match status" value="1"/>
</dbReference>
<organism evidence="2 3">
    <name type="scientific">Araneus ventricosus</name>
    <name type="common">Orbweaver spider</name>
    <name type="synonym">Epeira ventricosa</name>
    <dbReference type="NCBI Taxonomy" id="182803"/>
    <lineage>
        <taxon>Eukaryota</taxon>
        <taxon>Metazoa</taxon>
        <taxon>Ecdysozoa</taxon>
        <taxon>Arthropoda</taxon>
        <taxon>Chelicerata</taxon>
        <taxon>Arachnida</taxon>
        <taxon>Araneae</taxon>
        <taxon>Araneomorphae</taxon>
        <taxon>Entelegynae</taxon>
        <taxon>Araneoidea</taxon>
        <taxon>Araneidae</taxon>
        <taxon>Araneus</taxon>
    </lineage>
</organism>
<dbReference type="Gene3D" id="3.30.420.10">
    <property type="entry name" value="Ribonuclease H-like superfamily/Ribonuclease H"/>
    <property type="match status" value="1"/>
</dbReference>
<accession>A0A4Y2AV15</accession>
<dbReference type="InterPro" id="IPR036397">
    <property type="entry name" value="RNaseH_sf"/>
</dbReference>
<gene>
    <name evidence="2" type="primary">JRKL_6</name>
    <name evidence="2" type="ORF">AVEN_110678_1</name>
</gene>
<keyword evidence="3" id="KW-1185">Reference proteome</keyword>